<dbReference type="InterPro" id="IPR048448">
    <property type="entry name" value="DnaX-like_C"/>
</dbReference>
<evidence type="ECO:0000313" key="3">
    <source>
        <dbReference type="EMBL" id="SVD21439.1"/>
    </source>
</evidence>
<accession>A0A382TH51</accession>
<feature type="non-terminal residue" evidence="3">
    <location>
        <position position="1"/>
    </location>
</feature>
<evidence type="ECO:0000259" key="2">
    <source>
        <dbReference type="Pfam" id="PF20964"/>
    </source>
</evidence>
<feature type="compositionally biased region" description="Polar residues" evidence="1">
    <location>
        <begin position="1"/>
        <end position="13"/>
    </location>
</feature>
<sequence>KLTNSETTDSYQEFNMDKDTRLTEPEAESKKFDKPKSASEFIPEEKSVLIGDKKKIKYRDNENSNMSLKDVEVSWPDILENIRKKRPSIGAVLENSKPVDYDGRIVTIQGSSQSEFNLKMVEKQATIVEELISIKMGQSLRIKLINGNSGLPGKSDKKDKKPKTGANPNDEKIFNRIVELFDGEILR</sequence>
<name>A0A382TH51_9ZZZZ</name>
<reference evidence="3" key="1">
    <citation type="submission" date="2018-05" db="EMBL/GenBank/DDBJ databases">
        <authorList>
            <person name="Lanie J.A."/>
            <person name="Ng W.-L."/>
            <person name="Kazmierczak K.M."/>
            <person name="Andrzejewski T.M."/>
            <person name="Davidsen T.M."/>
            <person name="Wayne K.J."/>
            <person name="Tettelin H."/>
            <person name="Glass J.I."/>
            <person name="Rusch D."/>
            <person name="Podicherti R."/>
            <person name="Tsui H.-C.T."/>
            <person name="Winkler M.E."/>
        </authorList>
    </citation>
    <scope>NUCLEOTIDE SEQUENCE</scope>
</reference>
<organism evidence="3">
    <name type="scientific">marine metagenome</name>
    <dbReference type="NCBI Taxonomy" id="408172"/>
    <lineage>
        <taxon>unclassified sequences</taxon>
        <taxon>metagenomes</taxon>
        <taxon>ecological metagenomes</taxon>
    </lineage>
</organism>
<gene>
    <name evidence="3" type="ORF">METZ01_LOCUS374293</name>
</gene>
<evidence type="ECO:0000256" key="1">
    <source>
        <dbReference type="SAM" id="MobiDB-lite"/>
    </source>
</evidence>
<feature type="compositionally biased region" description="Basic and acidic residues" evidence="1">
    <location>
        <begin position="15"/>
        <end position="39"/>
    </location>
</feature>
<proteinExistence type="predicted"/>
<dbReference type="AlphaFoldDB" id="A0A382TH51"/>
<feature type="domain" description="DNA polymerase III subunit tau-like C-terminal" evidence="2">
    <location>
        <begin position="62"/>
        <end position="148"/>
    </location>
</feature>
<protein>
    <recommendedName>
        <fullName evidence="2">DNA polymerase III subunit tau-like C-terminal domain-containing protein</fullName>
    </recommendedName>
</protein>
<dbReference type="Pfam" id="PF20964">
    <property type="entry name" value="DnaX_C"/>
    <property type="match status" value="1"/>
</dbReference>
<feature type="region of interest" description="Disordered" evidence="1">
    <location>
        <begin position="148"/>
        <end position="171"/>
    </location>
</feature>
<dbReference type="EMBL" id="UINC01136580">
    <property type="protein sequence ID" value="SVD21439.1"/>
    <property type="molecule type" value="Genomic_DNA"/>
</dbReference>
<feature type="region of interest" description="Disordered" evidence="1">
    <location>
        <begin position="1"/>
        <end position="39"/>
    </location>
</feature>